<dbReference type="InterPro" id="IPR032675">
    <property type="entry name" value="LRR_dom_sf"/>
</dbReference>
<dbReference type="PANTHER" id="PTHR45973">
    <property type="entry name" value="PROTEIN PHOSPHATASE 1 REGULATORY SUBUNIT SDS22-RELATED"/>
    <property type="match status" value="1"/>
</dbReference>
<dbReference type="InterPro" id="IPR001611">
    <property type="entry name" value="Leu-rich_rpt"/>
</dbReference>
<evidence type="ECO:0000256" key="2">
    <source>
        <dbReference type="ARBA" id="ARBA00006453"/>
    </source>
</evidence>
<reference evidence="12 13" key="1">
    <citation type="submission" date="2019-09" db="EMBL/GenBank/DDBJ databases">
        <title>Bird 10,000 Genomes (B10K) Project - Family phase.</title>
        <authorList>
            <person name="Zhang G."/>
        </authorList>
    </citation>
    <scope>NUCLEOTIDE SEQUENCE [LARGE SCALE GENOMIC DNA]</scope>
    <source>
        <strain evidence="12">B10K-DU-010-60</strain>
        <tissue evidence="12">Muscle</tissue>
    </source>
</reference>
<keyword evidence="13" id="KW-1185">Reference proteome</keyword>
<feature type="region of interest" description="Disordered" evidence="11">
    <location>
        <begin position="1"/>
        <end position="78"/>
    </location>
</feature>
<comment type="subcellular location">
    <subcellularLocation>
        <location evidence="1 10">Cell projection</location>
        <location evidence="1 10">Cilium</location>
    </subcellularLocation>
</comment>
<feature type="compositionally biased region" description="Basic and acidic residues" evidence="11">
    <location>
        <begin position="56"/>
        <end position="72"/>
    </location>
</feature>
<dbReference type="PANTHER" id="PTHR45973:SF19">
    <property type="entry name" value="DYNEIN AXONEMAL ASSEMBLY FACTOR 1"/>
    <property type="match status" value="1"/>
</dbReference>
<keyword evidence="3" id="KW-0597">Phosphoprotein</keyword>
<evidence type="ECO:0000256" key="8">
    <source>
        <dbReference type="ARBA" id="ARBA00024429"/>
    </source>
</evidence>
<dbReference type="GO" id="GO:0035082">
    <property type="term" value="P:axoneme assembly"/>
    <property type="evidence" value="ECO:0007669"/>
    <property type="project" value="TreeGrafter"/>
</dbReference>
<feature type="compositionally biased region" description="Basic and acidic residues" evidence="11">
    <location>
        <begin position="37"/>
        <end position="49"/>
    </location>
</feature>
<dbReference type="GO" id="GO:0005930">
    <property type="term" value="C:axoneme"/>
    <property type="evidence" value="ECO:0007669"/>
    <property type="project" value="TreeGrafter"/>
</dbReference>
<dbReference type="InterPro" id="IPR050576">
    <property type="entry name" value="Cilia_flagella_integrity"/>
</dbReference>
<dbReference type="GO" id="GO:0070840">
    <property type="term" value="F:dynein complex binding"/>
    <property type="evidence" value="ECO:0007669"/>
    <property type="project" value="UniProtKB-UniRule"/>
</dbReference>
<gene>
    <name evidence="12" type="primary">Dnaaf1</name>
    <name evidence="12" type="ORF">CIRPEC_R02052</name>
</gene>
<evidence type="ECO:0000313" key="13">
    <source>
        <dbReference type="Proteomes" id="UP000562238"/>
    </source>
</evidence>
<evidence type="ECO:0000256" key="1">
    <source>
        <dbReference type="ARBA" id="ARBA00004138"/>
    </source>
</evidence>
<feature type="non-terminal residue" evidence="12">
    <location>
        <position position="1"/>
    </location>
</feature>
<dbReference type="Pfam" id="PF14580">
    <property type="entry name" value="LRR_9"/>
    <property type="match status" value="1"/>
</dbReference>
<comment type="caution">
    <text evidence="12">The sequence shown here is derived from an EMBL/GenBank/DDBJ whole genome shotgun (WGS) entry which is preliminary data.</text>
</comment>
<evidence type="ECO:0000256" key="3">
    <source>
        <dbReference type="ARBA" id="ARBA00022553"/>
    </source>
</evidence>
<evidence type="ECO:0000256" key="5">
    <source>
        <dbReference type="ARBA" id="ARBA00022737"/>
    </source>
</evidence>
<keyword evidence="6 10" id="KW-0969">Cilium</keyword>
<evidence type="ECO:0000256" key="9">
    <source>
        <dbReference type="ARBA" id="ARBA00046066"/>
    </source>
</evidence>
<evidence type="ECO:0000256" key="7">
    <source>
        <dbReference type="ARBA" id="ARBA00023273"/>
    </source>
</evidence>
<evidence type="ECO:0000313" key="12">
    <source>
        <dbReference type="EMBL" id="NXW15380.1"/>
    </source>
</evidence>
<keyword evidence="7 10" id="KW-0966">Cell projection</keyword>
<evidence type="ECO:0000256" key="11">
    <source>
        <dbReference type="SAM" id="MobiDB-lite"/>
    </source>
</evidence>
<accession>A0A7L3ZSY1</accession>
<dbReference type="PROSITE" id="PS51450">
    <property type="entry name" value="LRR"/>
    <property type="match status" value="5"/>
</dbReference>
<comment type="function">
    <text evidence="9 10">Cilium-specific protein required for the stability of the ciliary architecture. Plays a role in cytoplasmic preassembly of dynein arms. Involved in regulation of microtubule-based cilia and actin-based brush border microvilli.</text>
</comment>
<evidence type="ECO:0000256" key="10">
    <source>
        <dbReference type="RuleBase" id="RU364076"/>
    </source>
</evidence>
<dbReference type="Gene3D" id="3.80.10.10">
    <property type="entry name" value="Ribonuclease Inhibitor"/>
    <property type="match status" value="2"/>
</dbReference>
<dbReference type="AlphaFoldDB" id="A0A7L3ZSY1"/>
<dbReference type="FunFam" id="3.80.10.10:FF:000166">
    <property type="entry name" value="Dynein assembly factor 1, axonemal"/>
    <property type="match status" value="1"/>
</dbReference>
<keyword evidence="4 10" id="KW-0433">Leucine-rich repeat</keyword>
<comment type="similarity">
    <text evidence="2 10">Belongs to the DNAAF1 family.</text>
</comment>
<proteinExistence type="inferred from homology"/>
<dbReference type="SMART" id="SM00365">
    <property type="entry name" value="LRR_SD22"/>
    <property type="match status" value="4"/>
</dbReference>
<feature type="non-terminal residue" evidence="12">
    <location>
        <position position="589"/>
    </location>
</feature>
<name>A0A7L3ZSY1_9AVES</name>
<keyword evidence="5 10" id="KW-0677">Repeat</keyword>
<dbReference type="Proteomes" id="UP000562238">
    <property type="component" value="Unassembled WGS sequence"/>
</dbReference>
<organism evidence="12 13">
    <name type="scientific">Circaetus pectoralis</name>
    <name type="common">black-chested snake-eagle</name>
    <dbReference type="NCBI Taxonomy" id="321084"/>
    <lineage>
        <taxon>Eukaryota</taxon>
        <taxon>Metazoa</taxon>
        <taxon>Chordata</taxon>
        <taxon>Craniata</taxon>
        <taxon>Vertebrata</taxon>
        <taxon>Euteleostomi</taxon>
        <taxon>Archelosauria</taxon>
        <taxon>Archosauria</taxon>
        <taxon>Dinosauria</taxon>
        <taxon>Saurischia</taxon>
        <taxon>Theropoda</taxon>
        <taxon>Coelurosauria</taxon>
        <taxon>Aves</taxon>
        <taxon>Neognathae</taxon>
        <taxon>Neoaves</taxon>
        <taxon>Telluraves</taxon>
        <taxon>Accipitrimorphae</taxon>
        <taxon>Accipitriformes</taxon>
        <taxon>Accipitridae</taxon>
        <taxon>Accipitrinae</taxon>
        <taxon>Circaetus</taxon>
    </lineage>
</organism>
<dbReference type="FunFam" id="3.80.10.10:FF:000331">
    <property type="entry name" value="Dynein assembly factor 1, axonemal homolog"/>
    <property type="match status" value="1"/>
</dbReference>
<dbReference type="SUPFAM" id="SSF52075">
    <property type="entry name" value="Outer arm dynein light chain 1"/>
    <property type="match status" value="1"/>
</dbReference>
<evidence type="ECO:0000256" key="4">
    <source>
        <dbReference type="ARBA" id="ARBA00022614"/>
    </source>
</evidence>
<protein>
    <recommendedName>
        <fullName evidence="8 10">Dynein axonemal assembly factor 1</fullName>
    </recommendedName>
</protein>
<dbReference type="EMBL" id="VZZV01000107">
    <property type="protein sequence ID" value="NXW15380.1"/>
    <property type="molecule type" value="Genomic_DNA"/>
</dbReference>
<evidence type="ECO:0000256" key="6">
    <source>
        <dbReference type="ARBA" id="ARBA00023069"/>
    </source>
</evidence>
<sequence>QVQLEGAEQESEEKSIENVINQRQSKDSLNEYSTGDSFRRVQKDVKTQEKAINCMSREDQQNEQKSDGDHKSVTSSFNQRAEEKTGCVRMTKKILQDICKQQKLYLTPYLNDTLYLHYKGFDRLENLEEYTGLKCLWLECNGLTKIENLEALTELRCLYLQLNLINKIENLEPLQKLDSLNISNNYIKTIENLSCLKVLQTLQIAHNKLQTVEDIQHLQECPSISVLDLSHNNLSDPSTINILETMPNLHVLNLMGNQVIKKIANYRKTLIVRLKLLTYLDDRPVFPKDRACAEAWAIGGLEAEKAEREKWETRERKKIQDSIDALAAIRQKAEEKRRRKYMEERDASAKCGNGDATDILEDLPREKAATEKAVLAELNDYAEIEQIKLETPEKLYLDELPDLEDIDVNEFTPEEEIFVQKQEYHPKIEIISEMTNDSESALEENNKGTFENSVGEEVPTAIFSNAYKIHKEHEKEHLRPLVESFFTEPANSERYLETKDKQATPSKPLIQEVITEPKDNLLWSPICNQPDDPSPWEEDVLQTTTEFHLFFAFILLTGNGSDGEVQCLVEGEGCPHKAQDDEDSESRLD</sequence>